<dbReference type="GO" id="GO:0016798">
    <property type="term" value="F:hydrolase activity, acting on glycosyl bonds"/>
    <property type="evidence" value="ECO:0007669"/>
    <property type="project" value="TreeGrafter"/>
</dbReference>
<dbReference type="EMBL" id="JH668591">
    <property type="protein sequence ID" value="KAG6458659.1"/>
    <property type="molecule type" value="Genomic_DNA"/>
</dbReference>
<evidence type="ECO:0000313" key="2">
    <source>
        <dbReference type="EMBL" id="KAG6458659.1"/>
    </source>
</evidence>
<dbReference type="GO" id="GO:0005737">
    <property type="term" value="C:cytoplasm"/>
    <property type="evidence" value="ECO:0007669"/>
    <property type="project" value="TreeGrafter"/>
</dbReference>
<accession>A0A922CUD4</accession>
<dbReference type="PANTHER" id="PTHR42909">
    <property type="entry name" value="ZGC:136858"/>
    <property type="match status" value="1"/>
</dbReference>
<comment type="caution">
    <text evidence="2">The sequence shown here is derived from an EMBL/GenBank/DDBJ whole genome shotgun (WGS) entry which is preliminary data.</text>
</comment>
<dbReference type="AlphaFoldDB" id="A0A922CUD4"/>
<evidence type="ECO:0000256" key="1">
    <source>
        <dbReference type="ARBA" id="ARBA00022723"/>
    </source>
</evidence>
<proteinExistence type="predicted"/>
<keyword evidence="3" id="KW-1185">Reference proteome</keyword>
<reference evidence="2" key="2">
    <citation type="submission" date="2020-12" db="EMBL/GenBank/DDBJ databases">
        <authorList>
            <person name="Kanost M."/>
        </authorList>
    </citation>
    <scope>NUCLEOTIDE SEQUENCE</scope>
</reference>
<dbReference type="PANTHER" id="PTHR42909:SF1">
    <property type="entry name" value="CARBOHYDRATE KINASE PFKB DOMAIN-CONTAINING PROTEIN"/>
    <property type="match status" value="1"/>
</dbReference>
<dbReference type="GO" id="GO:0046872">
    <property type="term" value="F:metal ion binding"/>
    <property type="evidence" value="ECO:0007669"/>
    <property type="project" value="UniProtKB-KW"/>
</dbReference>
<sequence length="137" mass="15389">MGILLICLPKLFRFKPGGCIVNGGRTPSYAAILDSKGECLLGLGDMELHNHITIDLVNKHIEVLKDAPLVVIDGNPPQETINHVLKLCHELQKPVFFEPTDRRKAIKAINEESTVTFTSPNLKELREWLTILNLIRK</sequence>
<organism evidence="2 3">
    <name type="scientific">Manduca sexta</name>
    <name type="common">Tobacco hawkmoth</name>
    <name type="synonym">Tobacco hornworm</name>
    <dbReference type="NCBI Taxonomy" id="7130"/>
    <lineage>
        <taxon>Eukaryota</taxon>
        <taxon>Metazoa</taxon>
        <taxon>Ecdysozoa</taxon>
        <taxon>Arthropoda</taxon>
        <taxon>Hexapoda</taxon>
        <taxon>Insecta</taxon>
        <taxon>Pterygota</taxon>
        <taxon>Neoptera</taxon>
        <taxon>Endopterygota</taxon>
        <taxon>Lepidoptera</taxon>
        <taxon>Glossata</taxon>
        <taxon>Ditrysia</taxon>
        <taxon>Bombycoidea</taxon>
        <taxon>Sphingidae</taxon>
        <taxon>Sphinginae</taxon>
        <taxon>Sphingini</taxon>
        <taxon>Manduca</taxon>
    </lineage>
</organism>
<dbReference type="Proteomes" id="UP000791440">
    <property type="component" value="Unassembled WGS sequence"/>
</dbReference>
<evidence type="ECO:0000313" key="3">
    <source>
        <dbReference type="Proteomes" id="UP000791440"/>
    </source>
</evidence>
<dbReference type="GO" id="GO:0004730">
    <property type="term" value="F:pseudouridylate synthase activity"/>
    <property type="evidence" value="ECO:0007669"/>
    <property type="project" value="TreeGrafter"/>
</dbReference>
<reference evidence="2" key="1">
    <citation type="journal article" date="2016" name="Insect Biochem. Mol. Biol.">
        <title>Multifaceted biological insights from a draft genome sequence of the tobacco hornworm moth, Manduca sexta.</title>
        <authorList>
            <person name="Kanost M.R."/>
            <person name="Arrese E.L."/>
            <person name="Cao X."/>
            <person name="Chen Y.R."/>
            <person name="Chellapilla S."/>
            <person name="Goldsmith M.R."/>
            <person name="Grosse-Wilde E."/>
            <person name="Heckel D.G."/>
            <person name="Herndon N."/>
            <person name="Jiang H."/>
            <person name="Papanicolaou A."/>
            <person name="Qu J."/>
            <person name="Soulages J.L."/>
            <person name="Vogel H."/>
            <person name="Walters J."/>
            <person name="Waterhouse R.M."/>
            <person name="Ahn S.J."/>
            <person name="Almeida F.C."/>
            <person name="An C."/>
            <person name="Aqrawi P."/>
            <person name="Bretschneider A."/>
            <person name="Bryant W.B."/>
            <person name="Bucks S."/>
            <person name="Chao H."/>
            <person name="Chevignon G."/>
            <person name="Christen J.M."/>
            <person name="Clarke D.F."/>
            <person name="Dittmer N.T."/>
            <person name="Ferguson L.C.F."/>
            <person name="Garavelou S."/>
            <person name="Gordon K.H.J."/>
            <person name="Gunaratna R.T."/>
            <person name="Han Y."/>
            <person name="Hauser F."/>
            <person name="He Y."/>
            <person name="Heidel-Fischer H."/>
            <person name="Hirsh A."/>
            <person name="Hu Y."/>
            <person name="Jiang H."/>
            <person name="Kalra D."/>
            <person name="Klinner C."/>
            <person name="Konig C."/>
            <person name="Kovar C."/>
            <person name="Kroll A.R."/>
            <person name="Kuwar S.S."/>
            <person name="Lee S.L."/>
            <person name="Lehman R."/>
            <person name="Li K."/>
            <person name="Li Z."/>
            <person name="Liang H."/>
            <person name="Lovelace S."/>
            <person name="Lu Z."/>
            <person name="Mansfield J.H."/>
            <person name="McCulloch K.J."/>
            <person name="Mathew T."/>
            <person name="Morton B."/>
            <person name="Muzny D.M."/>
            <person name="Neunemann D."/>
            <person name="Ongeri F."/>
            <person name="Pauchet Y."/>
            <person name="Pu L.L."/>
            <person name="Pyrousis I."/>
            <person name="Rao X.J."/>
            <person name="Redding A."/>
            <person name="Roesel C."/>
            <person name="Sanchez-Gracia A."/>
            <person name="Schaack S."/>
            <person name="Shukla A."/>
            <person name="Tetreau G."/>
            <person name="Wang Y."/>
            <person name="Xiong G.H."/>
            <person name="Traut W."/>
            <person name="Walsh T.K."/>
            <person name="Worley K.C."/>
            <person name="Wu D."/>
            <person name="Wu W."/>
            <person name="Wu Y.Q."/>
            <person name="Zhang X."/>
            <person name="Zou Z."/>
            <person name="Zucker H."/>
            <person name="Briscoe A.D."/>
            <person name="Burmester T."/>
            <person name="Clem R.J."/>
            <person name="Feyereisen R."/>
            <person name="Grimmelikhuijzen C.J.P."/>
            <person name="Hamodrakas S.J."/>
            <person name="Hansson B.S."/>
            <person name="Huguet E."/>
            <person name="Jermiin L.S."/>
            <person name="Lan Q."/>
            <person name="Lehman H.K."/>
            <person name="Lorenzen M."/>
            <person name="Merzendorfer H."/>
            <person name="Michalopoulos I."/>
            <person name="Morton D.B."/>
            <person name="Muthukrishnan S."/>
            <person name="Oakeshott J.G."/>
            <person name="Palmer W."/>
            <person name="Park Y."/>
            <person name="Passarelli A.L."/>
            <person name="Rozas J."/>
            <person name="Schwartz L.M."/>
            <person name="Smith W."/>
            <person name="Southgate A."/>
            <person name="Vilcinskas A."/>
            <person name="Vogt R."/>
            <person name="Wang P."/>
            <person name="Werren J."/>
            <person name="Yu X.Q."/>
            <person name="Zhou J.J."/>
            <person name="Brown S.J."/>
            <person name="Scherer S.E."/>
            <person name="Richards S."/>
            <person name="Blissard G.W."/>
        </authorList>
    </citation>
    <scope>NUCLEOTIDE SEQUENCE</scope>
</reference>
<name>A0A922CUD4_MANSE</name>
<keyword evidence="1" id="KW-0479">Metal-binding</keyword>
<gene>
    <name evidence="2" type="ORF">O3G_MSEX010990</name>
</gene>
<protein>
    <submittedName>
        <fullName evidence="2">Uncharacterized protein</fullName>
    </submittedName>
</protein>